<keyword evidence="2" id="KW-0472">Membrane</keyword>
<keyword evidence="2" id="KW-0812">Transmembrane</keyword>
<evidence type="ECO:0008006" key="5">
    <source>
        <dbReference type="Google" id="ProtNLM"/>
    </source>
</evidence>
<name>A0A1B6KPG6_9HEMI</name>
<keyword evidence="2" id="KW-1133">Transmembrane helix</keyword>
<feature type="chain" id="PRO_5008586749" description="G-protein coupled receptors family 1 profile domain-containing protein" evidence="3">
    <location>
        <begin position="25"/>
        <end position="733"/>
    </location>
</feature>
<feature type="transmembrane region" description="Helical" evidence="2">
    <location>
        <begin position="360"/>
        <end position="378"/>
    </location>
</feature>
<protein>
    <recommendedName>
        <fullName evidence="5">G-protein coupled receptors family 1 profile domain-containing protein</fullName>
    </recommendedName>
</protein>
<evidence type="ECO:0000256" key="3">
    <source>
        <dbReference type="SAM" id="SignalP"/>
    </source>
</evidence>
<feature type="non-terminal residue" evidence="4">
    <location>
        <position position="1"/>
    </location>
</feature>
<dbReference type="EMBL" id="GEBQ01026656">
    <property type="protein sequence ID" value="JAT13321.1"/>
    <property type="molecule type" value="Transcribed_RNA"/>
</dbReference>
<proteinExistence type="predicted"/>
<feature type="compositionally biased region" description="Low complexity" evidence="1">
    <location>
        <begin position="670"/>
        <end position="679"/>
    </location>
</feature>
<feature type="transmembrane region" description="Helical" evidence="2">
    <location>
        <begin position="319"/>
        <end position="340"/>
    </location>
</feature>
<evidence type="ECO:0000313" key="4">
    <source>
        <dbReference type="EMBL" id="JAT13321.1"/>
    </source>
</evidence>
<dbReference type="AlphaFoldDB" id="A0A1B6KPG6"/>
<evidence type="ECO:0000256" key="1">
    <source>
        <dbReference type="SAM" id="MobiDB-lite"/>
    </source>
</evidence>
<reference evidence="4" key="1">
    <citation type="submission" date="2015-11" db="EMBL/GenBank/DDBJ databases">
        <title>De novo transcriptome assembly of four potential Pierce s Disease insect vectors from Arizona vineyards.</title>
        <authorList>
            <person name="Tassone E.E."/>
        </authorList>
    </citation>
    <scope>NUCLEOTIDE SEQUENCE</scope>
</reference>
<sequence>RRWRPLDPLLMALLLQSVLQQAGACLSTVVLLFRPDEELWCSALVWWLAAVRTMQAGTLTTLAAARLFRVRYSHLLYHLVCLAMISACIGVAAVLARASPCGDTPDRRYVVFSLALHIMLVFASCVGVVCCCCRPRVPPETTCFVESSKARRRHLLNSSSDLSSAMSDISMISTMRSRSGKGVSHSVSDCSARRMRHSLVEELLRISPVSSGQNPPVTFLNGAPDPARLLPSNSYLHPKHPRGSCGHYGGCESPPELQIPCAAILEETKLMGCELDAGSYGVSTLRHVEPCYISTSTSASSTNSRSPCLAADRKEDVSLTAIVSILLLCYSINHIPVLGLTMAESFLPQVIPAHWPVTSIPLWTGLLEGVLLPIILAMTDKAFVRRVATIYSRRRPSDMTKPPQGLHGKFRPFNNCLLETPRPMETVRFPITNGSLFTSLDGRIPIIHNYRRTKGVRTTGPLPSYCQNQGLGQRYCPQGSTPQEDCGAQMRANIIVADINCDRKAESPLSPFSESLKPKDSGQCYTQRLSTSDLRQDTPAFPQNIQQLRETLFLETQDSEDDYEDFEETCEEPIYATLSSRSACSATTAANDDFEFYQQEKPRESGKPVGFKSTSLRSSSIRRRISRSSSIDRILTRQETDEEESQSDEGRQHRPMYRQQPPPPHRPRLVRPLSRRLGLPPTPPPPRRLAPVLSVDSLVAALHQADVSYLDTGDLCHHGSVPDLKKVFYTGFL</sequence>
<feature type="transmembrane region" description="Helical" evidence="2">
    <location>
        <begin position="109"/>
        <end position="132"/>
    </location>
</feature>
<feature type="transmembrane region" description="Helical" evidence="2">
    <location>
        <begin position="43"/>
        <end position="68"/>
    </location>
</feature>
<feature type="signal peptide" evidence="3">
    <location>
        <begin position="1"/>
        <end position="24"/>
    </location>
</feature>
<keyword evidence="3" id="KW-0732">Signal</keyword>
<evidence type="ECO:0000256" key="2">
    <source>
        <dbReference type="SAM" id="Phobius"/>
    </source>
</evidence>
<feature type="transmembrane region" description="Helical" evidence="2">
    <location>
        <begin position="75"/>
        <end position="97"/>
    </location>
</feature>
<gene>
    <name evidence="4" type="ORF">g.16350</name>
</gene>
<organism evidence="4">
    <name type="scientific">Graphocephala atropunctata</name>
    <dbReference type="NCBI Taxonomy" id="36148"/>
    <lineage>
        <taxon>Eukaryota</taxon>
        <taxon>Metazoa</taxon>
        <taxon>Ecdysozoa</taxon>
        <taxon>Arthropoda</taxon>
        <taxon>Hexapoda</taxon>
        <taxon>Insecta</taxon>
        <taxon>Pterygota</taxon>
        <taxon>Neoptera</taxon>
        <taxon>Paraneoptera</taxon>
        <taxon>Hemiptera</taxon>
        <taxon>Auchenorrhyncha</taxon>
        <taxon>Membracoidea</taxon>
        <taxon>Cicadellidae</taxon>
        <taxon>Cicadellinae</taxon>
        <taxon>Cicadellini</taxon>
        <taxon>Graphocephala</taxon>
    </lineage>
</organism>
<accession>A0A1B6KPG6</accession>
<feature type="region of interest" description="Disordered" evidence="1">
    <location>
        <begin position="599"/>
        <end position="688"/>
    </location>
</feature>